<feature type="compositionally biased region" description="Polar residues" evidence="3">
    <location>
        <begin position="179"/>
        <end position="188"/>
    </location>
</feature>
<dbReference type="eggNOG" id="KOG0048">
    <property type="taxonomic scope" value="Eukaryota"/>
</dbReference>
<dbReference type="PROSITE" id="PS50090">
    <property type="entry name" value="MYB_LIKE"/>
    <property type="match status" value="2"/>
</dbReference>
<dbReference type="CDD" id="cd00167">
    <property type="entry name" value="SANT"/>
    <property type="match status" value="2"/>
</dbReference>
<organism evidence="7 8">
    <name type="scientific">Trichomonas vaginalis (strain ATCC PRA-98 / G3)</name>
    <dbReference type="NCBI Taxonomy" id="412133"/>
    <lineage>
        <taxon>Eukaryota</taxon>
        <taxon>Metamonada</taxon>
        <taxon>Parabasalia</taxon>
        <taxon>Trichomonadida</taxon>
        <taxon>Trichomonadidae</taxon>
        <taxon>Trichomonas</taxon>
    </lineage>
</organism>
<feature type="domain" description="HTH myb-type" evidence="6">
    <location>
        <begin position="119"/>
        <end position="169"/>
    </location>
</feature>
<feature type="domain" description="Myb-like" evidence="4">
    <location>
        <begin position="63"/>
        <end position="114"/>
    </location>
</feature>
<keyword evidence="1" id="KW-0677">Repeat</keyword>
<keyword evidence="2 7" id="KW-0238">DNA-binding</keyword>
<dbReference type="OrthoDB" id="2143914at2759"/>
<protein>
    <submittedName>
        <fullName evidence="7">Myb-like DNA-binding domain containing protein</fullName>
    </submittedName>
</protein>
<dbReference type="InParanoid" id="A2E2C4"/>
<evidence type="ECO:0000256" key="2">
    <source>
        <dbReference type="ARBA" id="ARBA00023125"/>
    </source>
</evidence>
<gene>
    <name evidence="7" type="ORF">TVAG_097940</name>
</gene>
<dbReference type="PANTHER" id="PTHR45614">
    <property type="entry name" value="MYB PROTEIN-RELATED"/>
    <property type="match status" value="1"/>
</dbReference>
<evidence type="ECO:0000313" key="8">
    <source>
        <dbReference type="Proteomes" id="UP000001542"/>
    </source>
</evidence>
<dbReference type="GO" id="GO:0000978">
    <property type="term" value="F:RNA polymerase II cis-regulatory region sequence-specific DNA binding"/>
    <property type="evidence" value="ECO:0000318"/>
    <property type="project" value="GO_Central"/>
</dbReference>
<keyword evidence="8" id="KW-1185">Reference proteome</keyword>
<evidence type="ECO:0000313" key="7">
    <source>
        <dbReference type="EMBL" id="EAY13224.1"/>
    </source>
</evidence>
<dbReference type="RefSeq" id="XP_001325447.1">
    <property type="nucleotide sequence ID" value="XM_001325412.1"/>
</dbReference>
<dbReference type="InterPro" id="IPR017930">
    <property type="entry name" value="Myb_dom"/>
</dbReference>
<dbReference type="EMBL" id="DS113289">
    <property type="protein sequence ID" value="EAY13224.1"/>
    <property type="molecule type" value="Genomic_DNA"/>
</dbReference>
<name>A2E2C4_TRIV3</name>
<dbReference type="VEuPathDB" id="TrichDB:TVAG_097940"/>
<evidence type="ECO:0000259" key="6">
    <source>
        <dbReference type="PROSITE" id="PS51294"/>
    </source>
</evidence>
<dbReference type="AlphaFoldDB" id="A2E2C4"/>
<feature type="compositionally biased region" description="Low complexity" evidence="3">
    <location>
        <begin position="1"/>
        <end position="18"/>
    </location>
</feature>
<dbReference type="SUPFAM" id="SSF46689">
    <property type="entry name" value="Homeodomain-like"/>
    <property type="match status" value="1"/>
</dbReference>
<feature type="domain" description="SANT" evidence="5">
    <location>
        <begin position="66"/>
        <end position="108"/>
    </location>
</feature>
<dbReference type="GO" id="GO:0000981">
    <property type="term" value="F:DNA-binding transcription factor activity, RNA polymerase II-specific"/>
    <property type="evidence" value="ECO:0000318"/>
    <property type="project" value="GO_Central"/>
</dbReference>
<accession>A2E2C4</accession>
<feature type="domain" description="HTH myb-type" evidence="6">
    <location>
        <begin position="63"/>
        <end position="118"/>
    </location>
</feature>
<dbReference type="PROSITE" id="PS51293">
    <property type="entry name" value="SANT"/>
    <property type="match status" value="1"/>
</dbReference>
<dbReference type="GO" id="GO:0005634">
    <property type="term" value="C:nucleus"/>
    <property type="evidence" value="ECO:0000318"/>
    <property type="project" value="GO_Central"/>
</dbReference>
<dbReference type="SMR" id="A2E2C4"/>
<dbReference type="Pfam" id="PF00249">
    <property type="entry name" value="Myb_DNA-binding"/>
    <property type="match status" value="2"/>
</dbReference>
<evidence type="ECO:0000259" key="4">
    <source>
        <dbReference type="PROSITE" id="PS50090"/>
    </source>
</evidence>
<proteinExistence type="predicted"/>
<dbReference type="PROSITE" id="PS51294">
    <property type="entry name" value="HTH_MYB"/>
    <property type="match status" value="2"/>
</dbReference>
<dbReference type="InterPro" id="IPR009057">
    <property type="entry name" value="Homeodomain-like_sf"/>
</dbReference>
<dbReference type="InterPro" id="IPR001005">
    <property type="entry name" value="SANT/Myb"/>
</dbReference>
<dbReference type="PANTHER" id="PTHR45614:SF241">
    <property type="entry name" value="MYB-LIKE DNA-BINDING PROTEIN"/>
    <property type="match status" value="1"/>
</dbReference>
<dbReference type="GO" id="GO:0006355">
    <property type="term" value="P:regulation of DNA-templated transcription"/>
    <property type="evidence" value="ECO:0000318"/>
    <property type="project" value="GO_Central"/>
</dbReference>
<dbReference type="Proteomes" id="UP000001542">
    <property type="component" value="Unassembled WGS sequence"/>
</dbReference>
<dbReference type="VEuPathDB" id="TrichDB:TVAGG3_0964480"/>
<dbReference type="STRING" id="5722.A2E2C4"/>
<dbReference type="FunFam" id="1.10.10.60:FF:000010">
    <property type="entry name" value="Transcriptional activator Myb isoform A"/>
    <property type="match status" value="1"/>
</dbReference>
<dbReference type="Gene3D" id="1.10.10.60">
    <property type="entry name" value="Homeodomain-like"/>
    <property type="match status" value="2"/>
</dbReference>
<dbReference type="InterPro" id="IPR050560">
    <property type="entry name" value="MYB_TF"/>
</dbReference>
<sequence length="208" mass="23446">MSDLNPMDQPQLLQQPVDPDAHQATGMEQFQNSYSNGTPILPPELYSLLFKNTITKQNGSQPNEFTARGSWTQQEDEQLIAAVQQLGPKKWIDIAKFVPTRTSKQCRERWHHRLDPSIKHEPFEPWEDRLIIEKQREIGNRWAVIAHQLPGRSASAIKNRWYSGLKSQHPTHAQMDLSLSMQPPSEQGSMLDGVDGSVGSLNGGSADL</sequence>
<reference evidence="7" key="1">
    <citation type="submission" date="2006-10" db="EMBL/GenBank/DDBJ databases">
        <authorList>
            <person name="Amadeo P."/>
            <person name="Zhao Q."/>
            <person name="Wortman J."/>
            <person name="Fraser-Liggett C."/>
            <person name="Carlton J."/>
        </authorList>
    </citation>
    <scope>NUCLEOTIDE SEQUENCE</scope>
    <source>
        <strain evidence="7">G3</strain>
    </source>
</reference>
<feature type="domain" description="Myb-like" evidence="4">
    <location>
        <begin position="115"/>
        <end position="165"/>
    </location>
</feature>
<evidence type="ECO:0000256" key="1">
    <source>
        <dbReference type="ARBA" id="ARBA00022737"/>
    </source>
</evidence>
<dbReference type="SMART" id="SM00717">
    <property type="entry name" value="SANT"/>
    <property type="match status" value="2"/>
</dbReference>
<feature type="region of interest" description="Disordered" evidence="3">
    <location>
        <begin position="179"/>
        <end position="208"/>
    </location>
</feature>
<feature type="compositionally biased region" description="Polar residues" evidence="3">
    <location>
        <begin position="26"/>
        <end position="36"/>
    </location>
</feature>
<evidence type="ECO:0000259" key="5">
    <source>
        <dbReference type="PROSITE" id="PS51293"/>
    </source>
</evidence>
<evidence type="ECO:0000256" key="3">
    <source>
        <dbReference type="SAM" id="MobiDB-lite"/>
    </source>
</evidence>
<dbReference type="InterPro" id="IPR017884">
    <property type="entry name" value="SANT_dom"/>
</dbReference>
<dbReference type="KEGG" id="tva:4771198"/>
<feature type="region of interest" description="Disordered" evidence="3">
    <location>
        <begin position="1"/>
        <end position="36"/>
    </location>
</feature>
<reference evidence="7" key="2">
    <citation type="journal article" date="2007" name="Science">
        <title>Draft genome sequence of the sexually transmitted pathogen Trichomonas vaginalis.</title>
        <authorList>
            <person name="Carlton J.M."/>
            <person name="Hirt R.P."/>
            <person name="Silva J.C."/>
            <person name="Delcher A.L."/>
            <person name="Schatz M."/>
            <person name="Zhao Q."/>
            <person name="Wortman J.R."/>
            <person name="Bidwell S.L."/>
            <person name="Alsmark U.C.M."/>
            <person name="Besteiro S."/>
            <person name="Sicheritz-Ponten T."/>
            <person name="Noel C.J."/>
            <person name="Dacks J.B."/>
            <person name="Foster P.G."/>
            <person name="Simillion C."/>
            <person name="Van de Peer Y."/>
            <person name="Miranda-Saavedra D."/>
            <person name="Barton G.J."/>
            <person name="Westrop G.D."/>
            <person name="Mueller S."/>
            <person name="Dessi D."/>
            <person name="Fiori P.L."/>
            <person name="Ren Q."/>
            <person name="Paulsen I."/>
            <person name="Zhang H."/>
            <person name="Bastida-Corcuera F.D."/>
            <person name="Simoes-Barbosa A."/>
            <person name="Brown M.T."/>
            <person name="Hayes R.D."/>
            <person name="Mukherjee M."/>
            <person name="Okumura C.Y."/>
            <person name="Schneider R."/>
            <person name="Smith A.J."/>
            <person name="Vanacova S."/>
            <person name="Villalvazo M."/>
            <person name="Haas B.J."/>
            <person name="Pertea M."/>
            <person name="Feldblyum T.V."/>
            <person name="Utterback T.R."/>
            <person name="Shu C.L."/>
            <person name="Osoegawa K."/>
            <person name="de Jong P.J."/>
            <person name="Hrdy I."/>
            <person name="Horvathova L."/>
            <person name="Zubacova Z."/>
            <person name="Dolezal P."/>
            <person name="Malik S.B."/>
            <person name="Logsdon J.M. Jr."/>
            <person name="Henze K."/>
            <person name="Gupta A."/>
            <person name="Wang C.C."/>
            <person name="Dunne R.L."/>
            <person name="Upcroft J.A."/>
            <person name="Upcroft P."/>
            <person name="White O."/>
            <person name="Salzberg S.L."/>
            <person name="Tang P."/>
            <person name="Chiu C.-H."/>
            <person name="Lee Y.-S."/>
            <person name="Embley T.M."/>
            <person name="Coombs G.H."/>
            <person name="Mottram J.C."/>
            <person name="Tachezy J."/>
            <person name="Fraser-Liggett C.M."/>
            <person name="Johnson P.J."/>
        </authorList>
    </citation>
    <scope>NUCLEOTIDE SEQUENCE [LARGE SCALE GENOMIC DNA]</scope>
    <source>
        <strain evidence="7">G3</strain>
    </source>
</reference>